<evidence type="ECO:0000313" key="12">
    <source>
        <dbReference type="Proteomes" id="UP000005938"/>
    </source>
</evidence>
<dbReference type="SUPFAM" id="SSF47384">
    <property type="entry name" value="Homodimeric domain of signal transducing histidine kinase"/>
    <property type="match status" value="1"/>
</dbReference>
<dbReference type="EC" id="2.7.13.3" evidence="2"/>
<dbReference type="PANTHER" id="PTHR43065:SF10">
    <property type="entry name" value="PEROXIDE STRESS-ACTIVATED HISTIDINE KINASE MAK3"/>
    <property type="match status" value="1"/>
</dbReference>
<evidence type="ECO:0000313" key="11">
    <source>
        <dbReference type="EMBL" id="EID76748.1"/>
    </source>
</evidence>
<proteinExistence type="predicted"/>
<name>I0WK32_9FLAO</name>
<evidence type="ECO:0000256" key="7">
    <source>
        <dbReference type="ARBA" id="ARBA00022840"/>
    </source>
</evidence>
<dbReference type="eggNOG" id="COG5000">
    <property type="taxonomic scope" value="Bacteria"/>
</dbReference>
<dbReference type="InterPro" id="IPR004358">
    <property type="entry name" value="Sig_transdc_His_kin-like_C"/>
</dbReference>
<evidence type="ECO:0000256" key="3">
    <source>
        <dbReference type="ARBA" id="ARBA00022553"/>
    </source>
</evidence>
<comment type="catalytic activity">
    <reaction evidence="1">
        <text>ATP + protein L-histidine = ADP + protein N-phospho-L-histidine.</text>
        <dbReference type="EC" id="2.7.13.3"/>
    </reaction>
</comment>
<dbReference type="InterPro" id="IPR036890">
    <property type="entry name" value="HATPase_C_sf"/>
</dbReference>
<evidence type="ECO:0000256" key="5">
    <source>
        <dbReference type="ARBA" id="ARBA00022741"/>
    </source>
</evidence>
<evidence type="ECO:0000256" key="8">
    <source>
        <dbReference type="ARBA" id="ARBA00023012"/>
    </source>
</evidence>
<dbReference type="GO" id="GO:0000155">
    <property type="term" value="F:phosphorelay sensor kinase activity"/>
    <property type="evidence" value="ECO:0007669"/>
    <property type="project" value="InterPro"/>
</dbReference>
<keyword evidence="7" id="KW-0067">ATP-binding</keyword>
<dbReference type="OrthoDB" id="9815750at2"/>
<dbReference type="PROSITE" id="PS50109">
    <property type="entry name" value="HIS_KIN"/>
    <property type="match status" value="1"/>
</dbReference>
<evidence type="ECO:0000256" key="1">
    <source>
        <dbReference type="ARBA" id="ARBA00000085"/>
    </source>
</evidence>
<dbReference type="GO" id="GO:0005524">
    <property type="term" value="F:ATP binding"/>
    <property type="evidence" value="ECO:0007669"/>
    <property type="project" value="UniProtKB-KW"/>
</dbReference>
<keyword evidence="12" id="KW-1185">Reference proteome</keyword>
<keyword evidence="9" id="KW-1133">Transmembrane helix</keyword>
<evidence type="ECO:0000259" key="10">
    <source>
        <dbReference type="PROSITE" id="PS50109"/>
    </source>
</evidence>
<dbReference type="EMBL" id="AJJU01000002">
    <property type="protein sequence ID" value="EID76748.1"/>
    <property type="molecule type" value="Genomic_DNA"/>
</dbReference>
<dbReference type="InterPro" id="IPR005467">
    <property type="entry name" value="His_kinase_dom"/>
</dbReference>
<dbReference type="RefSeq" id="WP_008236838.1">
    <property type="nucleotide sequence ID" value="NZ_AJJU01000002.1"/>
</dbReference>
<keyword evidence="6 11" id="KW-0418">Kinase</keyword>
<dbReference type="Gene3D" id="1.10.287.130">
    <property type="match status" value="1"/>
</dbReference>
<dbReference type="CDD" id="cd00082">
    <property type="entry name" value="HisKA"/>
    <property type="match status" value="1"/>
</dbReference>
<dbReference type="Gene3D" id="3.30.565.10">
    <property type="entry name" value="Histidine kinase-like ATPase, C-terminal domain"/>
    <property type="match status" value="1"/>
</dbReference>
<reference evidence="11 12" key="1">
    <citation type="journal article" date="2012" name="J. Bacteriol.">
        <title>Genome Sequence of the Halotolerant Bacterium Imtechella halotolerans K1T.</title>
        <authorList>
            <person name="Kumar S."/>
            <person name="Vikram S."/>
            <person name="Subramanian S."/>
            <person name="Raghava G.P."/>
            <person name="Pinnaka A.K."/>
        </authorList>
    </citation>
    <scope>NUCLEOTIDE SEQUENCE [LARGE SCALE GENOMIC DNA]</scope>
    <source>
        <strain evidence="11 12">K1</strain>
    </source>
</reference>
<sequence>MPFSRYKNKIRLLLVCISVGIVGAILWNTYSFFQQFKDEERDKMDNWAAAQQSIITADEDENVDLAFKVITGNYSNPMIYVSVDGWFSTNNINKEKAKDSLFIKERIAVFEQENEPIDIIYNGERFGTLYYGNSNVLNNLKYYPLALLLIIFLFSTVVFFFYRTARISDQNKLWAGMAKETAHQIGTPLSSLLGWTEILKSQQVDPSIISEIEKDVNRLETITDRFSKIGSSPALEVADIVTETKLAFDYLKLRTSQQVIYSIHLPDKVIPVRLNKQLYGWTIENLVKNAIDAMRGKGQITVTMEYFGNILKIQIADTGKGIAKKNYKRIFEPGFTTKKRGWGLGLSLVKRIIEDYHGGRVKVLSSELGKGSTIQLQLYTATKT</sequence>
<keyword evidence="8" id="KW-0902">Two-component regulatory system</keyword>
<gene>
    <name evidence="11" type="ORF">W5A_01955</name>
</gene>
<evidence type="ECO:0000256" key="2">
    <source>
        <dbReference type="ARBA" id="ARBA00012438"/>
    </source>
</evidence>
<feature type="domain" description="Histidine kinase" evidence="10">
    <location>
        <begin position="180"/>
        <end position="382"/>
    </location>
</feature>
<keyword evidence="3" id="KW-0597">Phosphoprotein</keyword>
<dbReference type="Proteomes" id="UP000005938">
    <property type="component" value="Unassembled WGS sequence"/>
</dbReference>
<dbReference type="InterPro" id="IPR003661">
    <property type="entry name" value="HisK_dim/P_dom"/>
</dbReference>
<keyword evidence="9" id="KW-0812">Transmembrane</keyword>
<dbReference type="InterPro" id="IPR003594">
    <property type="entry name" value="HATPase_dom"/>
</dbReference>
<dbReference type="PATRIC" id="fig|946077.3.peg.400"/>
<evidence type="ECO:0000256" key="9">
    <source>
        <dbReference type="SAM" id="Phobius"/>
    </source>
</evidence>
<dbReference type="AlphaFoldDB" id="I0WK32"/>
<keyword evidence="9" id="KW-0472">Membrane</keyword>
<dbReference type="SMART" id="SM00387">
    <property type="entry name" value="HATPase_c"/>
    <property type="match status" value="1"/>
</dbReference>
<accession>I0WK32</accession>
<evidence type="ECO:0000256" key="6">
    <source>
        <dbReference type="ARBA" id="ARBA00022777"/>
    </source>
</evidence>
<feature type="transmembrane region" description="Helical" evidence="9">
    <location>
        <begin position="142"/>
        <end position="162"/>
    </location>
</feature>
<dbReference type="Pfam" id="PF02518">
    <property type="entry name" value="HATPase_c"/>
    <property type="match status" value="1"/>
</dbReference>
<dbReference type="STRING" id="946077.W5A_01955"/>
<evidence type="ECO:0000256" key="4">
    <source>
        <dbReference type="ARBA" id="ARBA00022679"/>
    </source>
</evidence>
<feature type="transmembrane region" description="Helical" evidence="9">
    <location>
        <begin position="12"/>
        <end position="33"/>
    </location>
</feature>
<keyword evidence="5" id="KW-0547">Nucleotide-binding</keyword>
<protein>
    <recommendedName>
        <fullName evidence="2">histidine kinase</fullName>
        <ecNumber evidence="2">2.7.13.3</ecNumber>
    </recommendedName>
</protein>
<organism evidence="11 12">
    <name type="scientific">Imtechella halotolerans K1</name>
    <dbReference type="NCBI Taxonomy" id="946077"/>
    <lineage>
        <taxon>Bacteria</taxon>
        <taxon>Pseudomonadati</taxon>
        <taxon>Bacteroidota</taxon>
        <taxon>Flavobacteriia</taxon>
        <taxon>Flavobacteriales</taxon>
        <taxon>Flavobacteriaceae</taxon>
        <taxon>Imtechella</taxon>
    </lineage>
</organism>
<comment type="caution">
    <text evidence="11">The sequence shown here is derived from an EMBL/GenBank/DDBJ whole genome shotgun (WGS) entry which is preliminary data.</text>
</comment>
<dbReference type="PRINTS" id="PR00344">
    <property type="entry name" value="BCTRLSENSOR"/>
</dbReference>
<dbReference type="PANTHER" id="PTHR43065">
    <property type="entry name" value="SENSOR HISTIDINE KINASE"/>
    <property type="match status" value="1"/>
</dbReference>
<dbReference type="InterPro" id="IPR036097">
    <property type="entry name" value="HisK_dim/P_sf"/>
</dbReference>
<dbReference type="SUPFAM" id="SSF55874">
    <property type="entry name" value="ATPase domain of HSP90 chaperone/DNA topoisomerase II/histidine kinase"/>
    <property type="match status" value="1"/>
</dbReference>
<keyword evidence="4" id="KW-0808">Transferase</keyword>